<accession>A0A517ZDB2</accession>
<protein>
    <submittedName>
        <fullName evidence="2">Uncharacterized protein</fullName>
    </submittedName>
</protein>
<dbReference type="AlphaFoldDB" id="A0A517ZDB2"/>
<feature type="region of interest" description="Disordered" evidence="1">
    <location>
        <begin position="54"/>
        <end position="86"/>
    </location>
</feature>
<evidence type="ECO:0000256" key="1">
    <source>
        <dbReference type="SAM" id="MobiDB-lite"/>
    </source>
</evidence>
<name>A0A517ZDB2_9PLAN</name>
<sequence>MNDSEATSLPAGAKPSTSAASVSRWRAEVEMFADRMNAELQELMSQAGHVAAATRNDLSSPVDRTTNSGARSASITGCVGPTADQDGETRLRSLREQFAAKLRRFESEGAVPVSPVEKGNDEHE</sequence>
<dbReference type="Proteomes" id="UP000320496">
    <property type="component" value="Chromosome"/>
</dbReference>
<organism evidence="2 3">
    <name type="scientific">Maioricimonas rarisocia</name>
    <dbReference type="NCBI Taxonomy" id="2528026"/>
    <lineage>
        <taxon>Bacteria</taxon>
        <taxon>Pseudomonadati</taxon>
        <taxon>Planctomycetota</taxon>
        <taxon>Planctomycetia</taxon>
        <taxon>Planctomycetales</taxon>
        <taxon>Planctomycetaceae</taxon>
        <taxon>Maioricimonas</taxon>
    </lineage>
</organism>
<dbReference type="EMBL" id="CP036275">
    <property type="protein sequence ID" value="QDU40449.1"/>
    <property type="molecule type" value="Genomic_DNA"/>
</dbReference>
<dbReference type="KEGG" id="mri:Mal4_48060"/>
<feature type="region of interest" description="Disordered" evidence="1">
    <location>
        <begin position="105"/>
        <end position="124"/>
    </location>
</feature>
<feature type="compositionally biased region" description="Polar residues" evidence="1">
    <location>
        <begin position="56"/>
        <end position="75"/>
    </location>
</feature>
<gene>
    <name evidence="2" type="ORF">Mal4_48060</name>
</gene>
<evidence type="ECO:0000313" key="3">
    <source>
        <dbReference type="Proteomes" id="UP000320496"/>
    </source>
</evidence>
<keyword evidence="3" id="KW-1185">Reference proteome</keyword>
<feature type="region of interest" description="Disordered" evidence="1">
    <location>
        <begin position="1"/>
        <end position="22"/>
    </location>
</feature>
<reference evidence="2 3" key="1">
    <citation type="submission" date="2019-02" db="EMBL/GenBank/DDBJ databases">
        <title>Deep-cultivation of Planctomycetes and their phenomic and genomic characterization uncovers novel biology.</title>
        <authorList>
            <person name="Wiegand S."/>
            <person name="Jogler M."/>
            <person name="Boedeker C."/>
            <person name="Pinto D."/>
            <person name="Vollmers J."/>
            <person name="Rivas-Marin E."/>
            <person name="Kohn T."/>
            <person name="Peeters S.H."/>
            <person name="Heuer A."/>
            <person name="Rast P."/>
            <person name="Oberbeckmann S."/>
            <person name="Bunk B."/>
            <person name="Jeske O."/>
            <person name="Meyerdierks A."/>
            <person name="Storesund J.E."/>
            <person name="Kallscheuer N."/>
            <person name="Luecker S."/>
            <person name="Lage O.M."/>
            <person name="Pohl T."/>
            <person name="Merkel B.J."/>
            <person name="Hornburger P."/>
            <person name="Mueller R.-W."/>
            <person name="Bruemmer F."/>
            <person name="Labrenz M."/>
            <person name="Spormann A.M."/>
            <person name="Op den Camp H."/>
            <person name="Overmann J."/>
            <person name="Amann R."/>
            <person name="Jetten M.S.M."/>
            <person name="Mascher T."/>
            <person name="Medema M.H."/>
            <person name="Devos D.P."/>
            <person name="Kaster A.-K."/>
            <person name="Ovreas L."/>
            <person name="Rohde M."/>
            <person name="Galperin M.Y."/>
            <person name="Jogler C."/>
        </authorList>
    </citation>
    <scope>NUCLEOTIDE SEQUENCE [LARGE SCALE GENOMIC DNA]</scope>
    <source>
        <strain evidence="2 3">Mal4</strain>
    </source>
</reference>
<proteinExistence type="predicted"/>
<evidence type="ECO:0000313" key="2">
    <source>
        <dbReference type="EMBL" id="QDU40449.1"/>
    </source>
</evidence>
<dbReference type="RefSeq" id="WP_197443747.1">
    <property type="nucleotide sequence ID" value="NZ_CP036275.1"/>
</dbReference>